<gene>
    <name evidence="3" type="ORF">JR316_006876</name>
</gene>
<sequence>MPPPPSESAPLLNEHDTSTIPDSDLPPTNARLSSRLRRYAKIIRVAGLILSIFIVILVIAKLILLKISPISSYLRSITEQKVIGWYIASAITAIIIICTPLPSLLSFTSDFVLLVGTIVCSVRWIKHMPLRACMGRYDPPTREWLPPHPKCKDYQLAINIIMGFTATFGILLAISYALLIIIRVYNVFKFKLPGSGEIRWTVSLNVLEDGHERTYGFTVGAKADSKPTQGPVHL</sequence>
<keyword evidence="2" id="KW-0472">Membrane</keyword>
<proteinExistence type="predicted"/>
<feature type="transmembrane region" description="Helical" evidence="2">
    <location>
        <begin position="42"/>
        <end position="64"/>
    </location>
</feature>
<reference evidence="3" key="1">
    <citation type="submission" date="2021-02" db="EMBL/GenBank/DDBJ databases">
        <title>Psilocybe cubensis genome.</title>
        <authorList>
            <person name="Mckernan K.J."/>
            <person name="Crawford S."/>
            <person name="Trippe A."/>
            <person name="Kane L.T."/>
            <person name="Mclaughlin S."/>
        </authorList>
    </citation>
    <scope>NUCLEOTIDE SEQUENCE [LARGE SCALE GENOMIC DNA]</scope>
    <source>
        <strain evidence="3">MGC-MH-2018</strain>
    </source>
</reference>
<feature type="region of interest" description="Disordered" evidence="1">
    <location>
        <begin position="1"/>
        <end position="25"/>
    </location>
</feature>
<dbReference type="AlphaFoldDB" id="A0A8H7XV71"/>
<accession>A0A8H7XV71</accession>
<evidence type="ECO:0000313" key="3">
    <source>
        <dbReference type="EMBL" id="KAG5168281.1"/>
    </source>
</evidence>
<feature type="transmembrane region" description="Helical" evidence="2">
    <location>
        <begin position="85"/>
        <end position="105"/>
    </location>
</feature>
<organism evidence="3">
    <name type="scientific">Psilocybe cubensis</name>
    <name type="common">Psychedelic mushroom</name>
    <name type="synonym">Stropharia cubensis</name>
    <dbReference type="NCBI Taxonomy" id="181762"/>
    <lineage>
        <taxon>Eukaryota</taxon>
        <taxon>Fungi</taxon>
        <taxon>Dikarya</taxon>
        <taxon>Basidiomycota</taxon>
        <taxon>Agaricomycotina</taxon>
        <taxon>Agaricomycetes</taxon>
        <taxon>Agaricomycetidae</taxon>
        <taxon>Agaricales</taxon>
        <taxon>Agaricineae</taxon>
        <taxon>Strophariaceae</taxon>
        <taxon>Psilocybe</taxon>
    </lineage>
</organism>
<evidence type="ECO:0000256" key="1">
    <source>
        <dbReference type="SAM" id="MobiDB-lite"/>
    </source>
</evidence>
<evidence type="ECO:0000256" key="2">
    <source>
        <dbReference type="SAM" id="Phobius"/>
    </source>
</evidence>
<keyword evidence="2" id="KW-1133">Transmembrane helix</keyword>
<keyword evidence="2" id="KW-0812">Transmembrane</keyword>
<feature type="transmembrane region" description="Helical" evidence="2">
    <location>
        <begin position="156"/>
        <end position="182"/>
    </location>
</feature>
<name>A0A8H7XV71_PSICU</name>
<comment type="caution">
    <text evidence="3">The sequence shown here is derived from an EMBL/GenBank/DDBJ whole genome shotgun (WGS) entry which is preliminary data.</text>
</comment>
<dbReference type="EMBL" id="JAFIQS010000006">
    <property type="protein sequence ID" value="KAG5168281.1"/>
    <property type="molecule type" value="Genomic_DNA"/>
</dbReference>
<protein>
    <submittedName>
        <fullName evidence="3">Uncharacterized protein</fullName>
    </submittedName>
</protein>